<evidence type="ECO:0000313" key="1">
    <source>
        <dbReference type="EMBL" id="KAF9611382.1"/>
    </source>
</evidence>
<dbReference type="OrthoDB" id="8251209at2759"/>
<protein>
    <submittedName>
        <fullName evidence="1">Uncharacterized protein</fullName>
    </submittedName>
</protein>
<comment type="caution">
    <text evidence="1">The sequence shown here is derived from an EMBL/GenBank/DDBJ whole genome shotgun (WGS) entry which is preliminary data.</text>
</comment>
<reference evidence="1 2" key="1">
    <citation type="submission" date="2020-10" db="EMBL/GenBank/DDBJ databases">
        <title>The Coptis chinensis genome and diversification of protoberbering-type alkaloids.</title>
        <authorList>
            <person name="Wang B."/>
            <person name="Shu S."/>
            <person name="Song C."/>
            <person name="Liu Y."/>
        </authorList>
    </citation>
    <scope>NUCLEOTIDE SEQUENCE [LARGE SCALE GENOMIC DNA]</scope>
    <source>
        <strain evidence="1">HL-2020</strain>
        <tissue evidence="1">Leaf</tissue>
    </source>
</reference>
<dbReference type="PANTHER" id="PTHR16057:SF1">
    <property type="entry name" value="PROTEIN LINES HOMOLOG 1"/>
    <property type="match status" value="1"/>
</dbReference>
<organism evidence="1 2">
    <name type="scientific">Coptis chinensis</name>
    <dbReference type="NCBI Taxonomy" id="261450"/>
    <lineage>
        <taxon>Eukaryota</taxon>
        <taxon>Viridiplantae</taxon>
        <taxon>Streptophyta</taxon>
        <taxon>Embryophyta</taxon>
        <taxon>Tracheophyta</taxon>
        <taxon>Spermatophyta</taxon>
        <taxon>Magnoliopsida</taxon>
        <taxon>Ranunculales</taxon>
        <taxon>Ranunculaceae</taxon>
        <taxon>Coptidoideae</taxon>
        <taxon>Coptis</taxon>
    </lineage>
</organism>
<dbReference type="InterPro" id="IPR024875">
    <property type="entry name" value="Protein_Lines"/>
</dbReference>
<keyword evidence="2" id="KW-1185">Reference proteome</keyword>
<name>A0A835I7Z5_9MAGN</name>
<dbReference type="AlphaFoldDB" id="A0A835I7Z5"/>
<dbReference type="EMBL" id="JADFTS010000004">
    <property type="protein sequence ID" value="KAF9611382.1"/>
    <property type="molecule type" value="Genomic_DNA"/>
</dbReference>
<sequence>MRCRSEYARLCCLINRTLSPFTTEQLRQLCSLTKEKEKNLLIILSQISREIQRWDDEVGVVECSGDYHHCLPSIVSLLVLFLNVESRYVRHATTNVLVVISNFLVTSGGEWDGFLHLLFACFEVSMSNILASASVITPSAESDGDSSSYILCMRKQMVNANWCTLAGLVRALRTILKHLKKCPDGELAKVYMSFVDCLTNVPGELLNVMYVAQINDSQMSSCKDVFLHGDVSSSASLFVLLGSLLQLLCSLIHESSSTEVGTFDEHPIFGKLTNLVPKLLHWCFHEPKESNWTCSFRYLRHKMLDDFLFEILLHLSSLPFSFGQMDYKGRTKVFNELKGDILCHLSNVLNPVCLFHIFLAEVNLFLPNKRFLY</sequence>
<dbReference type="Proteomes" id="UP000631114">
    <property type="component" value="Unassembled WGS sequence"/>
</dbReference>
<gene>
    <name evidence="1" type="ORF">IFM89_032051</name>
</gene>
<proteinExistence type="predicted"/>
<accession>A0A835I7Z5</accession>
<evidence type="ECO:0000313" key="2">
    <source>
        <dbReference type="Proteomes" id="UP000631114"/>
    </source>
</evidence>
<dbReference type="PANTHER" id="PTHR16057">
    <property type="entry name" value="WINS1, 2 PROTEIN"/>
    <property type="match status" value="1"/>
</dbReference>